<dbReference type="Pfam" id="PF00989">
    <property type="entry name" value="PAS"/>
    <property type="match status" value="1"/>
</dbReference>
<gene>
    <name evidence="5" type="ORF">STNY_R26540</name>
</gene>
<dbReference type="PANTHER" id="PTHR44757:SF2">
    <property type="entry name" value="BIOFILM ARCHITECTURE MAINTENANCE PROTEIN MBAA"/>
    <property type="match status" value="1"/>
</dbReference>
<sequence>MRLRGAFGHPAVAGEGHDASTTRRLYRRPQHPAAVGACLCRQGTGLMAGQGTHGNGLLERRLHELAEERRRLAMIIDGTAAGTWEWNVQTGEMRVNARWAEIVGYRLEELEPICQKTFLKLVHPDDIALSDAALDDHFEGRSDNYACLLRMRHKNGQWIWIQDRGRVFEWDGQGRPLWMAGAHADVTELQQARQDAAETRQRLQAVVDASDEVAVIATDTDGTITLFNTGAERLLGYSAVDVVGQRRLDAFHDPGELAAWMQPLVDADGNRPDVFEALSARADGQTYSRQWTLLRKDGQPRQVRLSISRMDGAGGARIGYVGMAIDITEILQARAEARLSAEKFAGAFTSAALGMALVSLEGRWLDVNDALCRILGYPREELLQVDFQRLTHPDDLQTDLALVQDLLAGRRSHYHLEKRYLDRDGRIIWARLSVSLVRNEHGEPLHFVSQIQDITAQRSSEQRLFESEQRSRITLDAVADLVISVSLDGRIDYANAAAVRTLAGDGALSLAGHKVQDVLALTTEYAPGSVLDVSVLLDPESNAVDLHADLLLRLGTATVPVDLTRAWLRDDEGHVRGAVWVLRDDTQQRARQREARHLAEIDPLTELSNRRGFEVHLQQAITRVERTGQAASLMYIDLDRFKPVNDTWGHLAGDAVLWAVASVLRHGVRDSDVVARLGGDEFAVILSGCTPRRAARIGGELLQTLAALSIPWDQHRLRVGASIGIAPLAGGMSVDQAVAAADAQCYRAKAMGRNNVQVQGELSERPGDDPDAAED</sequence>
<feature type="domain" description="GGDEF" evidence="4">
    <location>
        <begin position="629"/>
        <end position="761"/>
    </location>
</feature>
<evidence type="ECO:0000259" key="3">
    <source>
        <dbReference type="PROSITE" id="PS50113"/>
    </source>
</evidence>
<evidence type="ECO:0000313" key="5">
    <source>
        <dbReference type="EMBL" id="BCX44448.1"/>
    </source>
</evidence>
<feature type="domain" description="PAC" evidence="3">
    <location>
        <begin position="287"/>
        <end position="339"/>
    </location>
</feature>
<feature type="domain" description="PAS" evidence="2">
    <location>
        <begin position="340"/>
        <end position="410"/>
    </location>
</feature>
<dbReference type="SMART" id="SM00267">
    <property type="entry name" value="GGDEF"/>
    <property type="match status" value="1"/>
</dbReference>
<feature type="domain" description="PAC" evidence="3">
    <location>
        <begin position="414"/>
        <end position="466"/>
    </location>
</feature>
<dbReference type="InterPro" id="IPR000160">
    <property type="entry name" value="GGDEF_dom"/>
</dbReference>
<evidence type="ECO:0000259" key="2">
    <source>
        <dbReference type="PROSITE" id="PS50112"/>
    </source>
</evidence>
<dbReference type="PROSITE" id="PS50112">
    <property type="entry name" value="PAS"/>
    <property type="match status" value="3"/>
</dbReference>
<feature type="domain" description="PAS" evidence="2">
    <location>
        <begin position="199"/>
        <end position="254"/>
    </location>
</feature>
<dbReference type="Pfam" id="PF08448">
    <property type="entry name" value="PAS_4"/>
    <property type="match status" value="1"/>
</dbReference>
<dbReference type="InterPro" id="IPR000014">
    <property type="entry name" value="PAS"/>
</dbReference>
<dbReference type="Pfam" id="PF00990">
    <property type="entry name" value="GGDEF"/>
    <property type="match status" value="1"/>
</dbReference>
<dbReference type="Pfam" id="PF08447">
    <property type="entry name" value="PAS_3"/>
    <property type="match status" value="2"/>
</dbReference>
<protein>
    <submittedName>
        <fullName evidence="5">PAS domain S-box protein</fullName>
    </submittedName>
</protein>
<organism evidence="5 6">
    <name type="scientific">Stenotrophomonas pavanii</name>
    <dbReference type="NCBI Taxonomy" id="487698"/>
    <lineage>
        <taxon>Bacteria</taxon>
        <taxon>Pseudomonadati</taxon>
        <taxon>Pseudomonadota</taxon>
        <taxon>Gammaproteobacteria</taxon>
        <taxon>Lysobacterales</taxon>
        <taxon>Lysobacteraceae</taxon>
        <taxon>Stenotrophomonas</taxon>
    </lineage>
</organism>
<dbReference type="InterPro" id="IPR013767">
    <property type="entry name" value="PAS_fold"/>
</dbReference>
<dbReference type="InterPro" id="IPR013656">
    <property type="entry name" value="PAS_4"/>
</dbReference>
<dbReference type="InterPro" id="IPR052155">
    <property type="entry name" value="Biofilm_reg_signaling"/>
</dbReference>
<dbReference type="Proteomes" id="UP000825066">
    <property type="component" value="Chromosome"/>
</dbReference>
<dbReference type="InterPro" id="IPR001610">
    <property type="entry name" value="PAC"/>
</dbReference>
<dbReference type="CDD" id="cd00130">
    <property type="entry name" value="PAS"/>
    <property type="match status" value="3"/>
</dbReference>
<dbReference type="InterPro" id="IPR013655">
    <property type="entry name" value="PAS_fold_3"/>
</dbReference>
<dbReference type="NCBIfam" id="TIGR00229">
    <property type="entry name" value="sensory_box"/>
    <property type="match status" value="3"/>
</dbReference>
<dbReference type="PANTHER" id="PTHR44757">
    <property type="entry name" value="DIGUANYLATE CYCLASE DGCP"/>
    <property type="match status" value="1"/>
</dbReference>
<reference evidence="5 6" key="1">
    <citation type="submission" date="2021-05" db="EMBL/GenBank/DDBJ databases">
        <title>Complete Genome Sequence of Stenotrophomonas pavanii strain Y.</title>
        <authorList>
            <person name="Dohra H."/>
            <person name="Mohad Din A.R.J."/>
            <person name="Suzuki K."/>
            <person name="Fatma A."/>
            <person name="Honjyo M."/>
            <person name="Nishimura T."/>
            <person name="Moriuch R."/>
            <person name="Masuda K."/>
            <person name="Minoura A."/>
            <person name="Tashiro Y."/>
            <person name="Futamata H."/>
        </authorList>
    </citation>
    <scope>NUCLEOTIDE SEQUENCE [LARGE SCALE GENOMIC DNA]</scope>
    <source>
        <strain evidence="6">Y</strain>
    </source>
</reference>
<keyword evidence="6" id="KW-1185">Reference proteome</keyword>
<evidence type="ECO:0000256" key="1">
    <source>
        <dbReference type="SAM" id="MobiDB-lite"/>
    </source>
</evidence>
<dbReference type="EMBL" id="AP024684">
    <property type="protein sequence ID" value="BCX44448.1"/>
    <property type="molecule type" value="Genomic_DNA"/>
</dbReference>
<dbReference type="InterPro" id="IPR000700">
    <property type="entry name" value="PAS-assoc_C"/>
</dbReference>
<dbReference type="NCBIfam" id="TIGR00254">
    <property type="entry name" value="GGDEF"/>
    <property type="match status" value="1"/>
</dbReference>
<dbReference type="CDD" id="cd01949">
    <property type="entry name" value="GGDEF"/>
    <property type="match status" value="1"/>
</dbReference>
<feature type="region of interest" description="Disordered" evidence="1">
    <location>
        <begin position="1"/>
        <end position="21"/>
    </location>
</feature>
<dbReference type="SMART" id="SM00086">
    <property type="entry name" value="PAC"/>
    <property type="match status" value="3"/>
</dbReference>
<dbReference type="SMART" id="SM00091">
    <property type="entry name" value="PAS"/>
    <property type="match status" value="4"/>
</dbReference>
<dbReference type="PROSITE" id="PS50113">
    <property type="entry name" value="PAC"/>
    <property type="match status" value="2"/>
</dbReference>
<dbReference type="PROSITE" id="PS50887">
    <property type="entry name" value="GGDEF"/>
    <property type="match status" value="1"/>
</dbReference>
<name>A0ABM7R4M8_9GAMM</name>
<evidence type="ECO:0000313" key="6">
    <source>
        <dbReference type="Proteomes" id="UP000825066"/>
    </source>
</evidence>
<feature type="domain" description="PAS" evidence="2">
    <location>
        <begin position="68"/>
        <end position="141"/>
    </location>
</feature>
<accession>A0ABM7R4M8</accession>
<proteinExistence type="predicted"/>
<evidence type="ECO:0000259" key="4">
    <source>
        <dbReference type="PROSITE" id="PS50887"/>
    </source>
</evidence>